<comment type="caution">
    <text evidence="1">The sequence shown here is derived from an EMBL/GenBank/DDBJ whole genome shotgun (WGS) entry which is preliminary data.</text>
</comment>
<dbReference type="AlphaFoldDB" id="A0A1S1LWT6"/>
<reference evidence="1 2" key="1">
    <citation type="submission" date="2016-10" db="EMBL/GenBank/DDBJ databases">
        <title>Evaluation of Human, Veterinary and Environmental Mycobacterium chelonae Isolates by Core Genome Phylogenomic Analysis, Targeted Gene Comparison, and Anti-microbial Susceptibility Patterns: A Tale of Mistaken Identities.</title>
        <authorList>
            <person name="Fogelson S.B."/>
            <person name="Camus A.C."/>
            <person name="Lorenz W."/>
            <person name="Vasireddy R."/>
            <person name="Vasireddy S."/>
            <person name="Smith T."/>
            <person name="Brown-Elliott B.A."/>
            <person name="Wallace R.J.Jr."/>
            <person name="Hasan N.A."/>
            <person name="Reischl U."/>
            <person name="Sanchez S."/>
        </authorList>
    </citation>
    <scope>NUCLEOTIDE SEQUENCE [LARGE SCALE GENOMIC DNA]</scope>
    <source>
        <strain evidence="1 2">15518</strain>
    </source>
</reference>
<dbReference type="EMBL" id="MLIS01000596">
    <property type="protein sequence ID" value="OHU64678.1"/>
    <property type="molecule type" value="Genomic_DNA"/>
</dbReference>
<name>A0A1S1LWT6_MYCCH</name>
<dbReference type="Proteomes" id="UP000179441">
    <property type="component" value="Unassembled WGS sequence"/>
</dbReference>
<sequence>MDEALAMLAECDPRQLAEARSGQEILRRARAALDKVGAVNERVRTAAEAMRLAQSAAAGAAAAVEINERFRAQRAEAASNAPRGMSLREALARQGYASDDGKSFTLDEALAQIGK</sequence>
<keyword evidence="2" id="KW-1185">Reference proteome</keyword>
<gene>
    <name evidence="1" type="ORF">BKG84_29800</name>
</gene>
<evidence type="ECO:0000313" key="2">
    <source>
        <dbReference type="Proteomes" id="UP000179441"/>
    </source>
</evidence>
<evidence type="ECO:0000313" key="1">
    <source>
        <dbReference type="EMBL" id="OHU64678.1"/>
    </source>
</evidence>
<accession>A0A1S1LWT6</accession>
<protein>
    <submittedName>
        <fullName evidence="1">Uncharacterized protein</fullName>
    </submittedName>
</protein>
<proteinExistence type="predicted"/>
<organism evidence="1 2">
    <name type="scientific">Mycobacteroides chelonae</name>
    <name type="common">Mycobacterium chelonae</name>
    <dbReference type="NCBI Taxonomy" id="1774"/>
    <lineage>
        <taxon>Bacteria</taxon>
        <taxon>Bacillati</taxon>
        <taxon>Actinomycetota</taxon>
        <taxon>Actinomycetes</taxon>
        <taxon>Mycobacteriales</taxon>
        <taxon>Mycobacteriaceae</taxon>
        <taxon>Mycobacteroides</taxon>
    </lineage>
</organism>